<dbReference type="Pfam" id="PF24384">
    <property type="entry name" value="Ig_TMM62"/>
    <property type="match status" value="1"/>
</dbReference>
<dbReference type="SUPFAM" id="SSF56300">
    <property type="entry name" value="Metallo-dependent phosphatases"/>
    <property type="match status" value="1"/>
</dbReference>
<comment type="caution">
    <text evidence="4">The sequence shown here is derived from an EMBL/GenBank/DDBJ whole genome shotgun (WGS) entry which is preliminary data.</text>
</comment>
<dbReference type="InterPro" id="IPR029052">
    <property type="entry name" value="Metallo-depent_PP-like"/>
</dbReference>
<dbReference type="PANTHER" id="PTHR14795">
    <property type="entry name" value="HELICASE RELATED"/>
    <property type="match status" value="1"/>
</dbReference>
<feature type="domain" description="TMEM62 Ig-like" evidence="3">
    <location>
        <begin position="322"/>
        <end position="419"/>
    </location>
</feature>
<accession>A0A177B4H5</accession>
<protein>
    <submittedName>
        <fullName evidence="4">Transmembrane protein 62</fullName>
    </submittedName>
</protein>
<evidence type="ECO:0000313" key="5">
    <source>
        <dbReference type="Proteomes" id="UP000078046"/>
    </source>
</evidence>
<keyword evidence="1" id="KW-1133">Transmembrane helix</keyword>
<dbReference type="InterPro" id="IPR004843">
    <property type="entry name" value="Calcineurin-like_PHP"/>
</dbReference>
<sequence length="570" mass="66985">MNKFFKILNFIGPKLLVLIFVIFTLIFIHSTGIFYRENVQIKNHKRDKLSPFPGNSNDNIHVFVQLSDVHISKVYKERKSELIKFCSEVLAQIQPDVIIVSGDLTDDLIKGYSHSGPIEEEWKDYREAINECKKYVSHKTAWLDIRGNHDTLNIGYINDAFFKKYSESGINNHFGSYVHYWNPNSNNSYRFVAMDLSVSPGLKIPYNFMGEYTNKVKLQVESLLKERKSESFNHTFMFGHYPSSAVMQRNSFLEILKESSLYMCGHLHSVMHLFQNMYAKQENGNLELELTDWKKFRRYRVVAVDHDLVSFADLRYRFDNVSLIITNPKNSQTIINGYEPIGRIKRSTHIRILLYSDNNQNMVKIFIDNNFLGLATQNNENKNLYTCQWDPCKYSKLHVIRVDVYDHNNDITFCKPFSIICRYVIKSNSKKHLIKSVKQHFSTDGTIESFGFIQRFMIYNHIIGQSVKLLLAFIFFILIAIIYYRYAAVSERDITITKNTKFFTRPFWLFCRSHTVYFIVPHILYFYIGPWAYVEVYQDKYGFIFMYGVYVDKKLISTAITFGLSTVHVI</sequence>
<proteinExistence type="predicted"/>
<organism evidence="4 5">
    <name type="scientific">Intoshia linei</name>
    <dbReference type="NCBI Taxonomy" id="1819745"/>
    <lineage>
        <taxon>Eukaryota</taxon>
        <taxon>Metazoa</taxon>
        <taxon>Spiralia</taxon>
        <taxon>Lophotrochozoa</taxon>
        <taxon>Mesozoa</taxon>
        <taxon>Orthonectida</taxon>
        <taxon>Rhopaluridae</taxon>
        <taxon>Intoshia</taxon>
    </lineage>
</organism>
<feature type="transmembrane region" description="Helical" evidence="1">
    <location>
        <begin position="15"/>
        <end position="35"/>
    </location>
</feature>
<dbReference type="GO" id="GO:0016787">
    <property type="term" value="F:hydrolase activity"/>
    <property type="evidence" value="ECO:0007669"/>
    <property type="project" value="InterPro"/>
</dbReference>
<gene>
    <name evidence="4" type="ORF">A3Q56_03771</name>
</gene>
<keyword evidence="1 4" id="KW-0812">Transmembrane</keyword>
<dbReference type="Proteomes" id="UP000078046">
    <property type="component" value="Unassembled WGS sequence"/>
</dbReference>
<keyword evidence="5" id="KW-1185">Reference proteome</keyword>
<dbReference type="AlphaFoldDB" id="A0A177B4H5"/>
<dbReference type="OrthoDB" id="27234at2759"/>
<dbReference type="Gene3D" id="3.60.21.10">
    <property type="match status" value="1"/>
</dbReference>
<dbReference type="Pfam" id="PF00149">
    <property type="entry name" value="Metallophos"/>
    <property type="match status" value="1"/>
</dbReference>
<evidence type="ECO:0000259" key="3">
    <source>
        <dbReference type="Pfam" id="PF24384"/>
    </source>
</evidence>
<dbReference type="InterPro" id="IPR056229">
    <property type="entry name" value="Ig_TMM62"/>
</dbReference>
<dbReference type="PANTHER" id="PTHR14795:SF0">
    <property type="entry name" value="TRANSMEMBRANE PROTEIN 62"/>
    <property type="match status" value="1"/>
</dbReference>
<feature type="transmembrane region" description="Helical" evidence="1">
    <location>
        <begin position="469"/>
        <end position="486"/>
    </location>
</feature>
<evidence type="ECO:0000259" key="2">
    <source>
        <dbReference type="Pfam" id="PF00149"/>
    </source>
</evidence>
<dbReference type="EMBL" id="LWCA01000431">
    <property type="protein sequence ID" value="OAF68523.1"/>
    <property type="molecule type" value="Genomic_DNA"/>
</dbReference>
<keyword evidence="1" id="KW-0472">Membrane</keyword>
<evidence type="ECO:0000313" key="4">
    <source>
        <dbReference type="EMBL" id="OAF68523.1"/>
    </source>
</evidence>
<feature type="domain" description="Calcineurin-like phosphoesterase" evidence="2">
    <location>
        <begin position="63"/>
        <end position="269"/>
    </location>
</feature>
<reference evidence="4 5" key="1">
    <citation type="submission" date="2016-04" db="EMBL/GenBank/DDBJ databases">
        <title>The genome of Intoshia linei affirms orthonectids as highly simplified spiralians.</title>
        <authorList>
            <person name="Mikhailov K.V."/>
            <person name="Slusarev G.S."/>
            <person name="Nikitin M.A."/>
            <person name="Logacheva M.D."/>
            <person name="Penin A."/>
            <person name="Aleoshin V."/>
            <person name="Panchin Y.V."/>
        </authorList>
    </citation>
    <scope>NUCLEOTIDE SEQUENCE [LARGE SCALE GENOMIC DNA]</scope>
    <source>
        <strain evidence="4">Intl2013</strain>
        <tissue evidence="4">Whole animal</tissue>
    </source>
</reference>
<name>A0A177B4H5_9BILA</name>
<feature type="transmembrane region" description="Helical" evidence="1">
    <location>
        <begin position="507"/>
        <end position="528"/>
    </location>
</feature>
<evidence type="ECO:0000256" key="1">
    <source>
        <dbReference type="SAM" id="Phobius"/>
    </source>
</evidence>